<evidence type="ECO:0000313" key="9">
    <source>
        <dbReference type="EMBL" id="VEU59444.1"/>
    </source>
</evidence>
<organism evidence="9 10">
    <name type="scientific">Mesomycoplasma neurolyticum</name>
    <dbReference type="NCBI Taxonomy" id="2120"/>
    <lineage>
        <taxon>Bacteria</taxon>
        <taxon>Bacillati</taxon>
        <taxon>Mycoplasmatota</taxon>
        <taxon>Mycoplasmoidales</taxon>
        <taxon>Metamycoplasmataceae</taxon>
        <taxon>Mesomycoplasma</taxon>
    </lineage>
</organism>
<evidence type="ECO:0000256" key="5">
    <source>
        <dbReference type="ARBA" id="ARBA00022989"/>
    </source>
</evidence>
<evidence type="ECO:0000313" key="10">
    <source>
        <dbReference type="Proteomes" id="UP000289440"/>
    </source>
</evidence>
<comment type="subcellular location">
    <subcellularLocation>
        <location evidence="1">Cell membrane</location>
        <topology evidence="1">Multi-pass membrane protein</topology>
    </subcellularLocation>
</comment>
<dbReference type="EMBL" id="LR214951">
    <property type="protein sequence ID" value="VEU59444.1"/>
    <property type="molecule type" value="Genomic_DNA"/>
</dbReference>
<evidence type="ECO:0000256" key="4">
    <source>
        <dbReference type="ARBA" id="ARBA00022692"/>
    </source>
</evidence>
<dbReference type="KEGG" id="mnu:NCTC10166_00417"/>
<keyword evidence="5 8" id="KW-1133">Transmembrane helix</keyword>
<evidence type="ECO:0000256" key="2">
    <source>
        <dbReference type="ARBA" id="ARBA00022448"/>
    </source>
</evidence>
<dbReference type="GO" id="GO:0008324">
    <property type="term" value="F:monoatomic cation transmembrane transporter activity"/>
    <property type="evidence" value="ECO:0007669"/>
    <property type="project" value="InterPro"/>
</dbReference>
<evidence type="ECO:0000256" key="3">
    <source>
        <dbReference type="ARBA" id="ARBA00022475"/>
    </source>
</evidence>
<feature type="transmembrane region" description="Helical" evidence="8">
    <location>
        <begin position="159"/>
        <end position="182"/>
    </location>
</feature>
<sequence>MNWLKKIWKKIKNNISRNIVFYKLNYLNKNVSNVLWTIIRVIGKIRFLFLIYFLLIFIGTLLLYSSWAQKKSSSFFESLFTAMSAFSVTGLSLKPTNENWTIFGQIVIALLIIVGGVGFFAIKIYFFNFLLKRKHSIFENELILMERGSKNRQSLRETIVVSLTIIFSLIIISSIIFAFILYFSKPDINVPESAYKNWGRSLRYGIFHAIASINNAGLDIFGAHSLSGYYSNYFLQVWTLILFVIGGIGYPVIYDIHCWLKNKLNKGNKVEFKFSLLTKLSLFSYFFIVIIGITFIIFFEISNQRPNSFWNKSTSDIEHYYYINDLGQRQAFHYGSKASKVWALIFSVFSSRNAGFVTFDIYDLSDGSLLFLSFLMFVGASPSSTGGGIRTTTLSLVIITIFSMMIGKNSTHAFKKKIKDSTITQAFVVFCWSIILITLCWIILVTSFKKYGGNIPSDTHDSTRTYNMIDLLFEVTSAFGTTGFSTGITNKLNFASQFTIVFLMFIGQLGISSTILIWGNHNFKVRKIEYIEEDILIG</sequence>
<feature type="transmembrane region" description="Helical" evidence="8">
    <location>
        <begin position="427"/>
        <end position="448"/>
    </location>
</feature>
<evidence type="ECO:0000256" key="1">
    <source>
        <dbReference type="ARBA" id="ARBA00004651"/>
    </source>
</evidence>
<dbReference type="PANTHER" id="PTHR32024">
    <property type="entry name" value="TRK SYSTEM POTASSIUM UPTAKE PROTEIN TRKG-RELATED"/>
    <property type="match status" value="1"/>
</dbReference>
<dbReference type="InterPro" id="IPR003445">
    <property type="entry name" value="Cat_transpt"/>
</dbReference>
<dbReference type="AlphaFoldDB" id="A0A449A5E7"/>
<feature type="transmembrane region" description="Helical" evidence="8">
    <location>
        <begin position="274"/>
        <end position="299"/>
    </location>
</feature>
<dbReference type="Pfam" id="PF02386">
    <property type="entry name" value="TrkH"/>
    <property type="match status" value="1"/>
</dbReference>
<reference evidence="9 10" key="1">
    <citation type="submission" date="2019-01" db="EMBL/GenBank/DDBJ databases">
        <authorList>
            <consortium name="Pathogen Informatics"/>
        </authorList>
    </citation>
    <scope>NUCLEOTIDE SEQUENCE [LARGE SCALE GENOMIC DNA]</scope>
    <source>
        <strain evidence="9 10">NCTC10166</strain>
    </source>
</reference>
<dbReference type="RefSeq" id="WP_129719833.1">
    <property type="nucleotide sequence ID" value="NZ_LR214951.1"/>
</dbReference>
<evidence type="ECO:0000256" key="6">
    <source>
        <dbReference type="ARBA" id="ARBA00023065"/>
    </source>
</evidence>
<name>A0A449A5E7_9BACT</name>
<keyword evidence="4 8" id="KW-0812">Transmembrane</keyword>
<dbReference type="GO" id="GO:0005886">
    <property type="term" value="C:plasma membrane"/>
    <property type="evidence" value="ECO:0007669"/>
    <property type="project" value="UniProtKB-SubCell"/>
</dbReference>
<feature type="transmembrane region" description="Helical" evidence="8">
    <location>
        <begin position="47"/>
        <end position="67"/>
    </location>
</feature>
<dbReference type="Proteomes" id="UP000289440">
    <property type="component" value="Chromosome"/>
</dbReference>
<feature type="transmembrane region" description="Helical" evidence="8">
    <location>
        <begin position="102"/>
        <end position="126"/>
    </location>
</feature>
<evidence type="ECO:0000256" key="7">
    <source>
        <dbReference type="ARBA" id="ARBA00023136"/>
    </source>
</evidence>
<keyword evidence="2" id="KW-0813">Transport</keyword>
<keyword evidence="3" id="KW-1003">Cell membrane</keyword>
<gene>
    <name evidence="9" type="primary">ktrB</name>
    <name evidence="9" type="ORF">NCTC10166_00417</name>
</gene>
<dbReference type="PANTHER" id="PTHR32024:SF1">
    <property type="entry name" value="KTR SYSTEM POTASSIUM UPTAKE PROTEIN B"/>
    <property type="match status" value="1"/>
</dbReference>
<keyword evidence="10" id="KW-1185">Reference proteome</keyword>
<feature type="transmembrane region" description="Helical" evidence="8">
    <location>
        <begin position="494"/>
        <end position="518"/>
    </location>
</feature>
<keyword evidence="7 8" id="KW-0472">Membrane</keyword>
<proteinExistence type="predicted"/>
<evidence type="ECO:0000256" key="8">
    <source>
        <dbReference type="SAM" id="Phobius"/>
    </source>
</evidence>
<dbReference type="OrthoDB" id="9810952at2"/>
<feature type="transmembrane region" description="Helical" evidence="8">
    <location>
        <begin position="233"/>
        <end position="254"/>
    </location>
</feature>
<accession>A0A449A5E7</accession>
<keyword evidence="6" id="KW-0406">Ion transport</keyword>
<dbReference type="GO" id="GO:0030001">
    <property type="term" value="P:metal ion transport"/>
    <property type="evidence" value="ECO:0007669"/>
    <property type="project" value="UniProtKB-ARBA"/>
</dbReference>
<protein>
    <submittedName>
        <fullName evidence="9">Ktr system potassium uptake protein B</fullName>
    </submittedName>
</protein>
<feature type="transmembrane region" description="Helical" evidence="8">
    <location>
        <begin position="387"/>
        <end position="406"/>
    </location>
</feature>